<dbReference type="SMART" id="SM00360">
    <property type="entry name" value="RRM"/>
    <property type="match status" value="2"/>
</dbReference>
<comment type="subcellular location">
    <subcellularLocation>
        <location evidence="1">Nucleus</location>
    </subcellularLocation>
</comment>
<dbReference type="eggNOG" id="KOG0118">
    <property type="taxonomic scope" value="Eukaryota"/>
</dbReference>
<accession>A0A023AYZ5</accession>
<dbReference type="GO" id="GO:0010468">
    <property type="term" value="P:regulation of gene expression"/>
    <property type="evidence" value="ECO:0007669"/>
    <property type="project" value="TreeGrafter"/>
</dbReference>
<evidence type="ECO:0000256" key="1">
    <source>
        <dbReference type="ARBA" id="ARBA00004123"/>
    </source>
</evidence>
<dbReference type="PANTHER" id="PTHR48033:SF10">
    <property type="entry name" value="RNA-BINDING PROTEIN SQUID"/>
    <property type="match status" value="1"/>
</dbReference>
<keyword evidence="3" id="KW-0694">RNA-binding</keyword>
<name>A0A023AYZ5_GRENI</name>
<evidence type="ECO:0000256" key="2">
    <source>
        <dbReference type="ARBA" id="ARBA00023242"/>
    </source>
</evidence>
<dbReference type="PANTHER" id="PTHR48033">
    <property type="entry name" value="RNA-BINDING (RRM/RBD/RNP MOTIFS) FAMILY PROTEIN"/>
    <property type="match status" value="1"/>
</dbReference>
<dbReference type="InterPro" id="IPR012677">
    <property type="entry name" value="Nucleotide-bd_a/b_plait_sf"/>
</dbReference>
<gene>
    <name evidence="5" type="ORF">GNI_168750</name>
</gene>
<dbReference type="AlphaFoldDB" id="A0A023AYZ5"/>
<dbReference type="GO" id="GO:0000785">
    <property type="term" value="C:chromatin"/>
    <property type="evidence" value="ECO:0007669"/>
    <property type="project" value="TreeGrafter"/>
</dbReference>
<dbReference type="EMBL" id="AFNH02001263">
    <property type="protein sequence ID" value="EZG43520.1"/>
    <property type="molecule type" value="Genomic_DNA"/>
</dbReference>
<feature type="domain" description="RRM" evidence="4">
    <location>
        <begin position="1"/>
        <end position="73"/>
    </location>
</feature>
<evidence type="ECO:0000313" key="5">
    <source>
        <dbReference type="EMBL" id="EZG43520.1"/>
    </source>
</evidence>
<comment type="caution">
    <text evidence="5">The sequence shown here is derived from an EMBL/GenBank/DDBJ whole genome shotgun (WGS) entry which is preliminary data.</text>
</comment>
<dbReference type="InterPro" id="IPR000504">
    <property type="entry name" value="RRM_dom"/>
</dbReference>
<protein>
    <submittedName>
        <fullName evidence="5">RNA recognition motif protein</fullName>
    </submittedName>
</protein>
<dbReference type="GO" id="GO:0003723">
    <property type="term" value="F:RNA binding"/>
    <property type="evidence" value="ECO:0007669"/>
    <property type="project" value="UniProtKB-UniRule"/>
</dbReference>
<dbReference type="InterPro" id="IPR035979">
    <property type="entry name" value="RBD_domain_sf"/>
</dbReference>
<evidence type="ECO:0000256" key="3">
    <source>
        <dbReference type="PROSITE-ProRule" id="PRU00176"/>
    </source>
</evidence>
<keyword evidence="6" id="KW-1185">Reference proteome</keyword>
<proteinExistence type="predicted"/>
<feature type="domain" description="RRM" evidence="4">
    <location>
        <begin position="89"/>
        <end position="167"/>
    </location>
</feature>
<evidence type="ECO:0000313" key="6">
    <source>
        <dbReference type="Proteomes" id="UP000019763"/>
    </source>
</evidence>
<dbReference type="RefSeq" id="XP_011133247.1">
    <property type="nucleotide sequence ID" value="XM_011134945.1"/>
</dbReference>
<reference evidence="5" key="1">
    <citation type="submission" date="2013-12" db="EMBL/GenBank/DDBJ databases">
        <authorList>
            <person name="Omoto C.K."/>
            <person name="Sibley D."/>
            <person name="Venepally P."/>
            <person name="Hadjithomas M."/>
            <person name="Karamycheva S."/>
            <person name="Brunk B."/>
            <person name="Roos D."/>
            <person name="Caler E."/>
            <person name="Lorenzi H."/>
        </authorList>
    </citation>
    <scope>NUCLEOTIDE SEQUENCE</scope>
</reference>
<evidence type="ECO:0000259" key="4">
    <source>
        <dbReference type="PROSITE" id="PS50102"/>
    </source>
</evidence>
<dbReference type="Proteomes" id="UP000019763">
    <property type="component" value="Unassembled WGS sequence"/>
</dbReference>
<dbReference type="Gene3D" id="3.30.70.330">
    <property type="match status" value="2"/>
</dbReference>
<dbReference type="Pfam" id="PF00076">
    <property type="entry name" value="RRM_1"/>
    <property type="match status" value="2"/>
</dbReference>
<dbReference type="GeneID" id="22915789"/>
<organism evidence="5 6">
    <name type="scientific">Gregarina niphandrodes</name>
    <name type="common">Septate eugregarine</name>
    <dbReference type="NCBI Taxonomy" id="110365"/>
    <lineage>
        <taxon>Eukaryota</taxon>
        <taxon>Sar</taxon>
        <taxon>Alveolata</taxon>
        <taxon>Apicomplexa</taxon>
        <taxon>Conoidasida</taxon>
        <taxon>Gregarinasina</taxon>
        <taxon>Eugregarinorida</taxon>
        <taxon>Gregarinidae</taxon>
        <taxon>Gregarina</taxon>
    </lineage>
</organism>
<sequence>MDTGGNIVERHFSSFGVVERIVLPVDSHTGLPKGFSFITFTESSAVELVLSCPHVIDEVEVDCKPAFPRNSTKSLHDLAGVPGTLFKTRKLFVAGLPTTVTDSELVNHYARYGQVLSGRVIKDKRSGHSRGFGFVEFATEAAVDKTMSNFSSHHLGGKWVMSKRASMNPPKERPSSLANMLEPAVRAAVVRALSASFSVPRGYHDYDYRRGSPPRRPYHRGCYHDHGNNQHRTHMRPTHMRPTHTGPLRMLRARGKHMYDSDILMSMYATIHVTDACHFV</sequence>
<dbReference type="OMA" id="THMRPTH"/>
<dbReference type="OrthoDB" id="1875751at2759"/>
<dbReference type="VEuPathDB" id="CryptoDB:GNI_168750"/>
<dbReference type="PROSITE" id="PS50102">
    <property type="entry name" value="RRM"/>
    <property type="match status" value="2"/>
</dbReference>
<dbReference type="GO" id="GO:0005654">
    <property type="term" value="C:nucleoplasm"/>
    <property type="evidence" value="ECO:0007669"/>
    <property type="project" value="TreeGrafter"/>
</dbReference>
<keyword evidence="2" id="KW-0539">Nucleus</keyword>
<dbReference type="SUPFAM" id="SSF54928">
    <property type="entry name" value="RNA-binding domain, RBD"/>
    <property type="match status" value="2"/>
</dbReference>